<dbReference type="InterPro" id="IPR037066">
    <property type="entry name" value="Plug_dom_sf"/>
</dbReference>
<evidence type="ECO:0000256" key="12">
    <source>
        <dbReference type="SAM" id="SignalP"/>
    </source>
</evidence>
<evidence type="ECO:0000256" key="11">
    <source>
        <dbReference type="RuleBase" id="RU003357"/>
    </source>
</evidence>
<keyword evidence="4 10" id="KW-1134">Transmembrane beta strand</keyword>
<evidence type="ECO:0000259" key="14">
    <source>
        <dbReference type="Pfam" id="PF07715"/>
    </source>
</evidence>
<dbReference type="PROSITE" id="PS52016">
    <property type="entry name" value="TONB_DEPENDENT_REC_3"/>
    <property type="match status" value="1"/>
</dbReference>
<organism evidence="15 16">
    <name type="scientific">Azospira oryzae</name>
    <dbReference type="NCBI Taxonomy" id="146939"/>
    <lineage>
        <taxon>Bacteria</taxon>
        <taxon>Pseudomonadati</taxon>
        <taxon>Pseudomonadota</taxon>
        <taxon>Betaproteobacteria</taxon>
        <taxon>Rhodocyclales</taxon>
        <taxon>Rhodocyclaceae</taxon>
        <taxon>Azospira</taxon>
    </lineage>
</organism>
<evidence type="ECO:0000256" key="3">
    <source>
        <dbReference type="ARBA" id="ARBA00022448"/>
    </source>
</evidence>
<dbReference type="CDD" id="cd01347">
    <property type="entry name" value="ligand_gated_channel"/>
    <property type="match status" value="1"/>
</dbReference>
<dbReference type="InterPro" id="IPR036942">
    <property type="entry name" value="Beta-barrel_TonB_sf"/>
</dbReference>
<evidence type="ECO:0000256" key="7">
    <source>
        <dbReference type="ARBA" id="ARBA00023136"/>
    </source>
</evidence>
<dbReference type="SUPFAM" id="SSF56935">
    <property type="entry name" value="Porins"/>
    <property type="match status" value="1"/>
</dbReference>
<dbReference type="InterPro" id="IPR010105">
    <property type="entry name" value="TonB_sidphr_rcpt"/>
</dbReference>
<dbReference type="Gene3D" id="2.170.130.10">
    <property type="entry name" value="TonB-dependent receptor, plug domain"/>
    <property type="match status" value="1"/>
</dbReference>
<gene>
    <name evidence="15" type="ORF">EV678_1175</name>
</gene>
<dbReference type="PANTHER" id="PTHR32552:SF90">
    <property type="entry name" value="METAL-PSEUDOPALINE RECEPTOR CNTO"/>
    <property type="match status" value="1"/>
</dbReference>
<dbReference type="Gene3D" id="2.40.170.20">
    <property type="entry name" value="TonB-dependent receptor, beta-barrel domain"/>
    <property type="match status" value="1"/>
</dbReference>
<evidence type="ECO:0000259" key="13">
    <source>
        <dbReference type="Pfam" id="PF00593"/>
    </source>
</evidence>
<dbReference type="InterPro" id="IPR000531">
    <property type="entry name" value="Beta-barrel_TonB"/>
</dbReference>
<keyword evidence="9 10" id="KW-0998">Cell outer membrane</keyword>
<dbReference type="InterPro" id="IPR012910">
    <property type="entry name" value="Plug_dom"/>
</dbReference>
<evidence type="ECO:0000313" key="16">
    <source>
        <dbReference type="Proteomes" id="UP000292136"/>
    </source>
</evidence>
<dbReference type="PANTHER" id="PTHR32552">
    <property type="entry name" value="FERRICHROME IRON RECEPTOR-RELATED"/>
    <property type="match status" value="1"/>
</dbReference>
<evidence type="ECO:0000256" key="10">
    <source>
        <dbReference type="PROSITE-ProRule" id="PRU01360"/>
    </source>
</evidence>
<evidence type="ECO:0000256" key="1">
    <source>
        <dbReference type="ARBA" id="ARBA00004571"/>
    </source>
</evidence>
<evidence type="ECO:0000256" key="4">
    <source>
        <dbReference type="ARBA" id="ARBA00022452"/>
    </source>
</evidence>
<dbReference type="Pfam" id="PF07715">
    <property type="entry name" value="Plug"/>
    <property type="match status" value="1"/>
</dbReference>
<keyword evidence="3 10" id="KW-0813">Transport</keyword>
<dbReference type="Pfam" id="PF00593">
    <property type="entry name" value="TonB_dep_Rec_b-barrel"/>
    <property type="match status" value="1"/>
</dbReference>
<keyword evidence="7 10" id="KW-0472">Membrane</keyword>
<keyword evidence="8 15" id="KW-0675">Receptor</keyword>
<protein>
    <submittedName>
        <fullName evidence="15">Iron complex outermembrane receptor protein</fullName>
    </submittedName>
</protein>
<keyword evidence="5 10" id="KW-0812">Transmembrane</keyword>
<reference evidence="15 16" key="1">
    <citation type="submission" date="2019-02" db="EMBL/GenBank/DDBJ databases">
        <title>Genomic Encyclopedia of Type Strains, Phase IV (KMG-IV): sequencing the most valuable type-strain genomes for metagenomic binning, comparative biology and taxonomic classification.</title>
        <authorList>
            <person name="Goeker M."/>
        </authorList>
    </citation>
    <scope>NUCLEOTIDE SEQUENCE [LARGE SCALE GENOMIC DNA]</scope>
    <source>
        <strain evidence="15 16">DSM 21223</strain>
    </source>
</reference>
<dbReference type="NCBIfam" id="TIGR01783">
    <property type="entry name" value="TonB-siderophor"/>
    <property type="match status" value="1"/>
</dbReference>
<evidence type="ECO:0000256" key="9">
    <source>
        <dbReference type="ARBA" id="ARBA00023237"/>
    </source>
</evidence>
<evidence type="ECO:0000256" key="5">
    <source>
        <dbReference type="ARBA" id="ARBA00022692"/>
    </source>
</evidence>
<comment type="similarity">
    <text evidence="2 10 11">Belongs to the TonB-dependent receptor family.</text>
</comment>
<evidence type="ECO:0000256" key="2">
    <source>
        <dbReference type="ARBA" id="ARBA00009810"/>
    </source>
</evidence>
<evidence type="ECO:0000256" key="6">
    <source>
        <dbReference type="ARBA" id="ARBA00023077"/>
    </source>
</evidence>
<keyword evidence="12" id="KW-0732">Signal</keyword>
<dbReference type="Proteomes" id="UP000292136">
    <property type="component" value="Unassembled WGS sequence"/>
</dbReference>
<feature type="signal peptide" evidence="12">
    <location>
        <begin position="1"/>
        <end position="25"/>
    </location>
</feature>
<keyword evidence="6 11" id="KW-0798">TonB box</keyword>
<feature type="domain" description="TonB-dependent receptor plug" evidence="14">
    <location>
        <begin position="60"/>
        <end position="163"/>
    </location>
</feature>
<comment type="subcellular location">
    <subcellularLocation>
        <location evidence="1 10">Cell outer membrane</location>
        <topology evidence="1 10">Multi-pass membrane protein</topology>
    </subcellularLocation>
</comment>
<evidence type="ECO:0000256" key="8">
    <source>
        <dbReference type="ARBA" id="ARBA00023170"/>
    </source>
</evidence>
<sequence length="707" mass="77534">MSVSLKLKPLAAAVLLLGTSHCALAEEPSLTLSEINVVGRSEGQDYYSDEAGVARSETPLREVPQSVRVVPRQAIDDIGAVRLEEAYDYVSGVNRQNSFGGLWDNFSIRGFAGNPDTGANFLRNGFAGNRGYNAPRDMANVERLEVIKGPASALYGGSEPGGILNIVTKKPQFKSGHALEMYVGSYDTYRTTLDSTGPISDTLAYRLNLAYEDKGSFREQVDSQRYLVAPSFTWLLGAGTIVNYDLELLRQKAPMDRGVIAVNGKVGSIPRERFLGEPGDGDITIDNKTHHLTVEHELADAWKAKFGLAYRTTSLEGYSTEASPRTAGSIRWTSAGAPVIERERRYRDYSSNDLSFQGEILGKFSTGWLQHEVLTGVDSYRFELDQLMRRGRSTTTYGLDVLNPVYGQTPLALTATPTNTLETQHATGFFLQDQMSLAERWRLLLGLRHDRFRQEILNRNTGISTSQEHSVTTPRVGLTWLATPTLSAYVLASESFRANNGVDAASQSFAPERGESREAGLKYESPDKRYGGTLALFEIDKKNVLTNDPANAGYAIAAGEARSRGLEFDFSGQLTSKVRVLANYAHIDAEITKDSNAALVGARLINVPKNSGSVLAMYEDGLAGGRYGLGAGATYVGKRAGNSIDSFELPSYTTMRAMAYWKPSKTLRFSLDIDNLFDKTYYASSYDVYWVTPGAPRTVTLGMQAKF</sequence>
<feature type="chain" id="PRO_5047114023" evidence="12">
    <location>
        <begin position="26"/>
        <end position="707"/>
    </location>
</feature>
<dbReference type="InterPro" id="IPR039426">
    <property type="entry name" value="TonB-dep_rcpt-like"/>
</dbReference>
<dbReference type="EMBL" id="SHKM01000001">
    <property type="protein sequence ID" value="RZT90361.1"/>
    <property type="molecule type" value="Genomic_DNA"/>
</dbReference>
<feature type="domain" description="TonB-dependent receptor-like beta-barrel" evidence="13">
    <location>
        <begin position="236"/>
        <end position="676"/>
    </location>
</feature>
<name>A0ABY0IUX1_9RHOO</name>
<keyword evidence="16" id="KW-1185">Reference proteome</keyword>
<accession>A0ABY0IUX1</accession>
<proteinExistence type="inferred from homology"/>
<dbReference type="RefSeq" id="WP_130458821.1">
    <property type="nucleotide sequence ID" value="NZ_SHKM01000001.1"/>
</dbReference>
<comment type="caution">
    <text evidence="15">The sequence shown here is derived from an EMBL/GenBank/DDBJ whole genome shotgun (WGS) entry which is preliminary data.</text>
</comment>
<evidence type="ECO:0000313" key="15">
    <source>
        <dbReference type="EMBL" id="RZT90361.1"/>
    </source>
</evidence>